<dbReference type="Proteomes" id="UP000541444">
    <property type="component" value="Unassembled WGS sequence"/>
</dbReference>
<evidence type="ECO:0000259" key="5">
    <source>
        <dbReference type="Pfam" id="PF00249"/>
    </source>
</evidence>
<feature type="domain" description="MYB-CC type transcription factor LHEQLE-containing" evidence="6">
    <location>
        <begin position="118"/>
        <end position="164"/>
    </location>
</feature>
<comment type="caution">
    <text evidence="7">The sequence shown here is derived from an EMBL/GenBank/DDBJ whole genome shotgun (WGS) entry which is preliminary data.</text>
</comment>
<accession>A0A7J7NXF6</accession>
<evidence type="ECO:0000313" key="7">
    <source>
        <dbReference type="EMBL" id="KAF6171839.1"/>
    </source>
</evidence>
<evidence type="ECO:0000259" key="6">
    <source>
        <dbReference type="Pfam" id="PF14379"/>
    </source>
</evidence>
<dbReference type="GO" id="GO:0003677">
    <property type="term" value="F:DNA binding"/>
    <property type="evidence" value="ECO:0007669"/>
    <property type="project" value="InterPro"/>
</dbReference>
<gene>
    <name evidence="7" type="ORF">GIB67_007360</name>
</gene>
<dbReference type="InterPro" id="IPR009057">
    <property type="entry name" value="Homeodomain-like_sf"/>
</dbReference>
<dbReference type="GO" id="GO:0003700">
    <property type="term" value="F:DNA-binding transcription factor activity"/>
    <property type="evidence" value="ECO:0007669"/>
    <property type="project" value="InterPro"/>
</dbReference>
<evidence type="ECO:0008006" key="9">
    <source>
        <dbReference type="Google" id="ProtNLM"/>
    </source>
</evidence>
<dbReference type="InterPro" id="IPR001005">
    <property type="entry name" value="SANT/Myb"/>
</dbReference>
<dbReference type="PANTHER" id="PTHR31499">
    <property type="entry name" value="MYB FAMILY TRANSCRIPTION FACTOR PHL11"/>
    <property type="match status" value="1"/>
</dbReference>
<keyword evidence="1" id="KW-0805">Transcription regulation</keyword>
<organism evidence="7 8">
    <name type="scientific">Kingdonia uniflora</name>
    <dbReference type="NCBI Taxonomy" id="39325"/>
    <lineage>
        <taxon>Eukaryota</taxon>
        <taxon>Viridiplantae</taxon>
        <taxon>Streptophyta</taxon>
        <taxon>Embryophyta</taxon>
        <taxon>Tracheophyta</taxon>
        <taxon>Spermatophyta</taxon>
        <taxon>Magnoliopsida</taxon>
        <taxon>Ranunculales</taxon>
        <taxon>Circaeasteraceae</taxon>
        <taxon>Kingdonia</taxon>
    </lineage>
</organism>
<dbReference type="NCBIfam" id="TIGR01557">
    <property type="entry name" value="myb_SHAQKYF"/>
    <property type="match status" value="1"/>
</dbReference>
<feature type="region of interest" description="Disordered" evidence="4">
    <location>
        <begin position="214"/>
        <end position="271"/>
    </location>
</feature>
<keyword evidence="2" id="KW-0804">Transcription</keyword>
<protein>
    <recommendedName>
        <fullName evidence="9">HTH myb-type domain-containing protein</fullName>
    </recommendedName>
</protein>
<dbReference type="Gene3D" id="1.10.10.60">
    <property type="entry name" value="Homeodomain-like"/>
    <property type="match status" value="1"/>
</dbReference>
<dbReference type="FunFam" id="1.10.10.60:FF:000002">
    <property type="entry name" value="Myb family transcription factor"/>
    <property type="match status" value="1"/>
</dbReference>
<proteinExistence type="predicted"/>
<dbReference type="InterPro" id="IPR006447">
    <property type="entry name" value="Myb_dom_plants"/>
</dbReference>
<dbReference type="InterPro" id="IPR046955">
    <property type="entry name" value="PHR1-like"/>
</dbReference>
<evidence type="ECO:0000256" key="3">
    <source>
        <dbReference type="ARBA" id="ARBA00023242"/>
    </source>
</evidence>
<evidence type="ECO:0000256" key="1">
    <source>
        <dbReference type="ARBA" id="ARBA00023015"/>
    </source>
</evidence>
<evidence type="ECO:0000313" key="8">
    <source>
        <dbReference type="Proteomes" id="UP000541444"/>
    </source>
</evidence>
<dbReference type="InterPro" id="IPR025756">
    <property type="entry name" value="Myb_CC_LHEQLE"/>
</dbReference>
<dbReference type="AlphaFoldDB" id="A0A7J7NXF6"/>
<feature type="domain" description="Myb-like" evidence="5">
    <location>
        <begin position="22"/>
        <end position="73"/>
    </location>
</feature>
<dbReference type="Pfam" id="PF14379">
    <property type="entry name" value="Myb_CC_LHEQLE"/>
    <property type="match status" value="1"/>
</dbReference>
<evidence type="ECO:0000256" key="2">
    <source>
        <dbReference type="ARBA" id="ARBA00023163"/>
    </source>
</evidence>
<reference evidence="7 8" key="1">
    <citation type="journal article" date="2020" name="IScience">
        <title>Genome Sequencing of the Endangered Kingdonia uniflora (Circaeasteraceae, Ranunculales) Reveals Potential Mechanisms of Evolutionary Specialization.</title>
        <authorList>
            <person name="Sun Y."/>
            <person name="Deng T."/>
            <person name="Zhang A."/>
            <person name="Moore M.J."/>
            <person name="Landis J.B."/>
            <person name="Lin N."/>
            <person name="Zhang H."/>
            <person name="Zhang X."/>
            <person name="Huang J."/>
            <person name="Zhang X."/>
            <person name="Sun H."/>
            <person name="Wang H."/>
        </authorList>
    </citation>
    <scope>NUCLEOTIDE SEQUENCE [LARGE SCALE GENOMIC DNA]</scope>
    <source>
        <strain evidence="7">TB1705</strain>
        <tissue evidence="7">Leaf</tissue>
    </source>
</reference>
<keyword evidence="3" id="KW-0539">Nucleus</keyword>
<dbReference type="PANTHER" id="PTHR31499:SF11">
    <property type="entry name" value="MYB FAMILY TRANSCRIPTION FACTOR PHL8"/>
    <property type="match status" value="1"/>
</dbReference>
<dbReference type="OrthoDB" id="551907at2759"/>
<keyword evidence="8" id="KW-1185">Reference proteome</keyword>
<dbReference type="Pfam" id="PF00249">
    <property type="entry name" value="Myb_DNA-binding"/>
    <property type="match status" value="1"/>
</dbReference>
<dbReference type="SUPFAM" id="SSF46689">
    <property type="entry name" value="Homeodomain-like"/>
    <property type="match status" value="1"/>
</dbReference>
<dbReference type="EMBL" id="JACGCM010000455">
    <property type="protein sequence ID" value="KAF6171839.1"/>
    <property type="molecule type" value="Genomic_DNA"/>
</dbReference>
<evidence type="ECO:0000256" key="4">
    <source>
        <dbReference type="SAM" id="MobiDB-lite"/>
    </source>
</evidence>
<name>A0A7J7NXF6_9MAGN</name>
<sequence>MNMQNMQDQGIGSIMSPDAKPRLKWTPELHHHFVEAVTQLGGAEKATPKSVRTVMGIPGLTLYHLKSHLQKYRLGKNQQLDNETCFENTQDYRSDIGGGEICEEILARTQTHAKENPHVTQALHLQIEVQKKLNEQIEMQRRLQLQIEAQGMYLESVLKRAQETLAGYNSSCVRLEDANTKDCSLTSSDSLERKDERLHNLEKGAILSLMQIEHSESSNTGSSNHDGETKRSRSTISGKTSFDPPSAKRSGNTIDKLPKSRKMEKHDLNNKLQSKENLGWEALDLNHSMSL</sequence>